<dbReference type="InterPro" id="IPR003607">
    <property type="entry name" value="HD/PDEase_dom"/>
</dbReference>
<feature type="transmembrane region" description="Helical" evidence="1">
    <location>
        <begin position="33"/>
        <end position="54"/>
    </location>
</feature>
<evidence type="ECO:0000313" key="4">
    <source>
        <dbReference type="Proteomes" id="UP000279029"/>
    </source>
</evidence>
<feature type="transmembrane region" description="Helical" evidence="1">
    <location>
        <begin position="6"/>
        <end position="24"/>
    </location>
</feature>
<sequence>MNKLKGFILIVSAIALLIYFYMFGRYEISYEGLIFWGLLAIVSETFVIVLPNGASTSVGMAVYLATLITINPLVAVMVSGIAFILRLPTVDGKRKHVINMGLGITAYNIASHTIFIGMMGAAYNYLVHENTSFNMIAIIALVLLSLTELVSIIFISLYFRFDESPRNIQLIKSFLGALPSTLAVGSLGILLAFAELNYGKVIVALFFIPLLLARYSFKLYFDSQKMSMETIQALNEALLMRDAYTSGHATRVERYSAILAKALKYLPNEMENLQKAAKLHDIGKIGIPDEILNKSGKLSEDEYSKIKDHSAMGAQILSNVDALRKISEAVKYHHERPDGKGYPEGLIGDAIPRDAAILSIADTFDAMTTDRPYRKALTLDEAVEELILYRGTQFNASLVGIVLEHIEEFRAILEESQEDVLDICYNEALSEVSV</sequence>
<feature type="transmembrane region" description="Helical" evidence="1">
    <location>
        <begin position="171"/>
        <end position="192"/>
    </location>
</feature>
<feature type="transmembrane region" description="Helical" evidence="1">
    <location>
        <begin position="198"/>
        <end position="217"/>
    </location>
</feature>
<protein>
    <recommendedName>
        <fullName evidence="2">HD-GYP domain-containing protein</fullName>
    </recommendedName>
</protein>
<name>A0A3P7PG29_9FIRM</name>
<feature type="domain" description="HD-GYP" evidence="2">
    <location>
        <begin position="223"/>
        <end position="418"/>
    </location>
</feature>
<feature type="transmembrane region" description="Helical" evidence="1">
    <location>
        <begin position="135"/>
        <end position="159"/>
    </location>
</feature>
<keyword evidence="4" id="KW-1185">Reference proteome</keyword>
<dbReference type="Proteomes" id="UP000279029">
    <property type="component" value="Chromosome"/>
</dbReference>
<dbReference type="NCBIfam" id="TIGR00277">
    <property type="entry name" value="HDIG"/>
    <property type="match status" value="1"/>
</dbReference>
<dbReference type="Pfam" id="PF13487">
    <property type="entry name" value="HD_5"/>
    <property type="match status" value="1"/>
</dbReference>
<dbReference type="EMBL" id="LR130778">
    <property type="protein sequence ID" value="VDN47858.1"/>
    <property type="molecule type" value="Genomic_DNA"/>
</dbReference>
<feature type="transmembrane region" description="Helical" evidence="1">
    <location>
        <begin position="60"/>
        <end position="85"/>
    </location>
</feature>
<dbReference type="InterPro" id="IPR006675">
    <property type="entry name" value="HDIG_dom"/>
</dbReference>
<reference evidence="3 4" key="1">
    <citation type="submission" date="2018-09" db="EMBL/GenBank/DDBJ databases">
        <authorList>
            <person name="Postec A."/>
        </authorList>
    </citation>
    <scope>NUCLEOTIDE SEQUENCE [LARGE SCALE GENOMIC DNA]</scope>
    <source>
        <strain evidence="3">70B-A</strain>
    </source>
</reference>
<evidence type="ECO:0000313" key="3">
    <source>
        <dbReference type="EMBL" id="VDN47858.1"/>
    </source>
</evidence>
<gene>
    <name evidence="3" type="ORF">PATL70BA_1979</name>
</gene>
<evidence type="ECO:0000259" key="2">
    <source>
        <dbReference type="PROSITE" id="PS51832"/>
    </source>
</evidence>
<dbReference type="PANTHER" id="PTHR43155:SF2">
    <property type="entry name" value="CYCLIC DI-GMP PHOSPHODIESTERASE PA4108"/>
    <property type="match status" value="1"/>
</dbReference>
<dbReference type="OrthoDB" id="9804747at2"/>
<dbReference type="AlphaFoldDB" id="A0A3P7PG29"/>
<accession>A0A3P7PG29</accession>
<keyword evidence="1" id="KW-0812">Transmembrane</keyword>
<evidence type="ECO:0000256" key="1">
    <source>
        <dbReference type="SAM" id="Phobius"/>
    </source>
</evidence>
<dbReference type="CDD" id="cd00077">
    <property type="entry name" value="HDc"/>
    <property type="match status" value="1"/>
</dbReference>
<dbReference type="InterPro" id="IPR037522">
    <property type="entry name" value="HD_GYP_dom"/>
</dbReference>
<dbReference type="SMART" id="SM00471">
    <property type="entry name" value="HDc"/>
    <property type="match status" value="1"/>
</dbReference>
<organism evidence="3 4">
    <name type="scientific">Petrocella atlantisensis</name>
    <dbReference type="NCBI Taxonomy" id="2173034"/>
    <lineage>
        <taxon>Bacteria</taxon>
        <taxon>Bacillati</taxon>
        <taxon>Bacillota</taxon>
        <taxon>Clostridia</taxon>
        <taxon>Lachnospirales</taxon>
        <taxon>Vallitaleaceae</taxon>
        <taxon>Petrocella</taxon>
    </lineage>
</organism>
<dbReference type="KEGG" id="cbar:PATL70BA_1979"/>
<dbReference type="SUPFAM" id="SSF109604">
    <property type="entry name" value="HD-domain/PDEase-like"/>
    <property type="match status" value="1"/>
</dbReference>
<dbReference type="RefSeq" id="WP_125137098.1">
    <property type="nucleotide sequence ID" value="NZ_LR130778.1"/>
</dbReference>
<dbReference type="Gene3D" id="1.10.3210.10">
    <property type="entry name" value="Hypothetical protein af1432"/>
    <property type="match status" value="1"/>
</dbReference>
<keyword evidence="1" id="KW-0472">Membrane</keyword>
<keyword evidence="1" id="KW-1133">Transmembrane helix</keyword>
<dbReference type="PANTHER" id="PTHR43155">
    <property type="entry name" value="CYCLIC DI-GMP PHOSPHODIESTERASE PA4108-RELATED"/>
    <property type="match status" value="1"/>
</dbReference>
<dbReference type="PROSITE" id="PS51832">
    <property type="entry name" value="HD_GYP"/>
    <property type="match status" value="1"/>
</dbReference>
<proteinExistence type="predicted"/>
<feature type="transmembrane region" description="Helical" evidence="1">
    <location>
        <begin position="97"/>
        <end position="123"/>
    </location>
</feature>